<comment type="caution">
    <text evidence="2">The sequence shown here is derived from an EMBL/GenBank/DDBJ whole genome shotgun (WGS) entry which is preliminary data.</text>
</comment>
<evidence type="ECO:0000259" key="1">
    <source>
        <dbReference type="Pfam" id="PF09345"/>
    </source>
</evidence>
<evidence type="ECO:0000313" key="2">
    <source>
        <dbReference type="EMBL" id="TXB66609.1"/>
    </source>
</evidence>
<dbReference type="EMBL" id="VOOS01000001">
    <property type="protein sequence ID" value="TXB66609.1"/>
    <property type="molecule type" value="Genomic_DNA"/>
</dbReference>
<sequence length="125" mass="14595">MESLFQEGKFNIPTIRFNKSGILSIEGRSIPEHPLKFYQPLTDWLTSFLATSPEKVLLKVHLDYLNTHSTECMLVLFKKVDDYFISSKKDVSIVWVFDEDDEDMEVLGEDLKTFVTLPFKIEEEK</sequence>
<reference evidence="2 3" key="1">
    <citation type="submission" date="2019-08" db="EMBL/GenBank/DDBJ databases">
        <title>Genome of Vicingus serpentipes NCIMB 15042.</title>
        <authorList>
            <person name="Bowman J.P."/>
        </authorList>
    </citation>
    <scope>NUCLEOTIDE SEQUENCE [LARGE SCALE GENOMIC DNA]</scope>
    <source>
        <strain evidence="2 3">NCIMB 15042</strain>
    </source>
</reference>
<dbReference type="RefSeq" id="WP_147097398.1">
    <property type="nucleotide sequence ID" value="NZ_VOOS01000001.1"/>
</dbReference>
<accession>A0A5C6RXP2</accession>
<feature type="domain" description="SiaC family regulatory phosphoprotein" evidence="1">
    <location>
        <begin position="10"/>
        <end position="123"/>
    </location>
</feature>
<dbReference type="OrthoDB" id="5297629at2"/>
<keyword evidence="3" id="KW-1185">Reference proteome</keyword>
<name>A0A5C6RXP2_9FLAO</name>
<dbReference type="AlphaFoldDB" id="A0A5C6RXP2"/>
<dbReference type="Proteomes" id="UP000321721">
    <property type="component" value="Unassembled WGS sequence"/>
</dbReference>
<dbReference type="Pfam" id="PF09345">
    <property type="entry name" value="SiaC"/>
    <property type="match status" value="1"/>
</dbReference>
<protein>
    <submittedName>
        <fullName evidence="2">DUF1987 domain-containing protein</fullName>
    </submittedName>
</protein>
<gene>
    <name evidence="2" type="ORF">FRY74_00030</name>
</gene>
<evidence type="ECO:0000313" key="3">
    <source>
        <dbReference type="Proteomes" id="UP000321721"/>
    </source>
</evidence>
<organism evidence="2 3">
    <name type="scientific">Vicingus serpentipes</name>
    <dbReference type="NCBI Taxonomy" id="1926625"/>
    <lineage>
        <taxon>Bacteria</taxon>
        <taxon>Pseudomonadati</taxon>
        <taxon>Bacteroidota</taxon>
        <taxon>Flavobacteriia</taxon>
        <taxon>Flavobacteriales</taxon>
        <taxon>Vicingaceae</taxon>
        <taxon>Vicingus</taxon>
    </lineage>
</organism>
<dbReference type="InterPro" id="IPR018530">
    <property type="entry name" value="SiaC"/>
</dbReference>
<proteinExistence type="predicted"/>